<dbReference type="InterPro" id="IPR021514">
    <property type="entry name" value="DUF3176"/>
</dbReference>
<proteinExistence type="predicted"/>
<evidence type="ECO:0000313" key="2">
    <source>
        <dbReference type="EMBL" id="KAK8071191.1"/>
    </source>
</evidence>
<evidence type="ECO:0000256" key="1">
    <source>
        <dbReference type="SAM" id="Phobius"/>
    </source>
</evidence>
<dbReference type="RefSeq" id="XP_066664999.1">
    <property type="nucleotide sequence ID" value="XM_066815709.1"/>
</dbReference>
<dbReference type="Proteomes" id="UP001433268">
    <property type="component" value="Unassembled WGS sequence"/>
</dbReference>
<feature type="transmembrane region" description="Helical" evidence="1">
    <location>
        <begin position="463"/>
        <end position="485"/>
    </location>
</feature>
<reference evidence="2 3" key="1">
    <citation type="submission" date="2023-01" db="EMBL/GenBank/DDBJ databases">
        <title>Analysis of 21 Apiospora genomes using comparative genomics revels a genus with tremendous synthesis potential of carbohydrate active enzymes and secondary metabolites.</title>
        <authorList>
            <person name="Sorensen T."/>
        </authorList>
    </citation>
    <scope>NUCLEOTIDE SEQUENCE [LARGE SCALE GENOMIC DNA]</scope>
    <source>
        <strain evidence="2 3">CBS 114990</strain>
    </source>
</reference>
<comment type="caution">
    <text evidence="2">The sequence shown here is derived from an EMBL/GenBank/DDBJ whole genome shotgun (WGS) entry which is preliminary data.</text>
</comment>
<keyword evidence="1" id="KW-1133">Transmembrane helix</keyword>
<dbReference type="Pfam" id="PF11374">
    <property type="entry name" value="DUF3176"/>
    <property type="match status" value="1"/>
</dbReference>
<dbReference type="EMBL" id="JAQQWN010000008">
    <property type="protein sequence ID" value="KAK8071191.1"/>
    <property type="molecule type" value="Genomic_DNA"/>
</dbReference>
<accession>A0ABR1VIX9</accession>
<gene>
    <name evidence="2" type="ORF">PG997_011394</name>
</gene>
<dbReference type="PANTHER" id="PTHR35394:SF5">
    <property type="entry name" value="DUF3176 DOMAIN-CONTAINING PROTEIN"/>
    <property type="match status" value="1"/>
</dbReference>
<organism evidence="2 3">
    <name type="scientific">Apiospora hydei</name>
    <dbReference type="NCBI Taxonomy" id="1337664"/>
    <lineage>
        <taxon>Eukaryota</taxon>
        <taxon>Fungi</taxon>
        <taxon>Dikarya</taxon>
        <taxon>Ascomycota</taxon>
        <taxon>Pezizomycotina</taxon>
        <taxon>Sordariomycetes</taxon>
        <taxon>Xylariomycetidae</taxon>
        <taxon>Amphisphaeriales</taxon>
        <taxon>Apiosporaceae</taxon>
        <taxon>Apiospora</taxon>
    </lineage>
</organism>
<keyword evidence="1" id="KW-0472">Membrane</keyword>
<name>A0ABR1VIX9_9PEZI</name>
<keyword evidence="1" id="KW-0812">Transmembrane</keyword>
<sequence>MDGIEMQSYVAQEVATNSVSPLSAPAQEPVPAIIPIAECIGELKWIHFKDPHPVRDFARWDAATRGPWGSLMLIFKHPLNILGVLGATLTIVALAIDPFAQQVMGFQSCLEPVDGALVTIPRANNYTRGDVQYSLGTPSVGGPMTAALYSGLLNPPDNASSLIPTLCPSGNCTFRNDQWGTYTTLAMCASVDDISSSIKGTGSFTSWNYSLPSGLRIMMGEVLATREAYEPPRVFELPSEDTSLFAFQALMVALDCDGNTSTPSELACRTGARAFNVSLSPCLHTYGNVTYTDGIFSETFSLAGNHPSIPGLDCSPSGQPSQQKTQPASLFANRGLYYNNHSAKASDDPETVYFDKACTYDFGYEPTAGLNRILNTVFFGNGTKGGVNRLVTPRGIGHQLVGDVWMERLWANGTADRGSLAAYMDGLTAWITATIRREEAVHDGELAGLGMVYGNQTCIVVSWGWIAFPAALVLLTVVFLALTIFESHRHTTRLGTVAAQAGRKLWKSSALPLLWAGLENDTRYRPDHCFSDVPDMEAYSEKVRVRLSKTVVYVVGPEEGSEPSTGTGSRPLLRIIPKSMSKEHHQIETFGVAHIPRLGLWLEDIASQAGAEIITEYRPHQKESQ</sequence>
<evidence type="ECO:0000313" key="3">
    <source>
        <dbReference type="Proteomes" id="UP001433268"/>
    </source>
</evidence>
<dbReference type="GeneID" id="92048769"/>
<keyword evidence="3" id="KW-1185">Reference proteome</keyword>
<dbReference type="PANTHER" id="PTHR35394">
    <property type="entry name" value="DUF3176 DOMAIN-CONTAINING PROTEIN"/>
    <property type="match status" value="1"/>
</dbReference>
<protein>
    <submittedName>
        <fullName evidence="2">Zinc-binding oxidoreductase protein</fullName>
    </submittedName>
</protein>